<feature type="domain" description="DUF7730" evidence="2">
    <location>
        <begin position="65"/>
        <end position="187"/>
    </location>
</feature>
<dbReference type="InterPro" id="IPR038883">
    <property type="entry name" value="AN11006-like"/>
</dbReference>
<dbReference type="InterPro" id="IPR056632">
    <property type="entry name" value="DUF7730"/>
</dbReference>
<feature type="region of interest" description="Disordered" evidence="1">
    <location>
        <begin position="302"/>
        <end position="322"/>
    </location>
</feature>
<feature type="region of interest" description="Disordered" evidence="1">
    <location>
        <begin position="34"/>
        <end position="53"/>
    </location>
</feature>
<organism evidence="3 4">
    <name type="scientific">Cucurbitaria berberidis CBS 394.84</name>
    <dbReference type="NCBI Taxonomy" id="1168544"/>
    <lineage>
        <taxon>Eukaryota</taxon>
        <taxon>Fungi</taxon>
        <taxon>Dikarya</taxon>
        <taxon>Ascomycota</taxon>
        <taxon>Pezizomycotina</taxon>
        <taxon>Dothideomycetes</taxon>
        <taxon>Pleosporomycetidae</taxon>
        <taxon>Pleosporales</taxon>
        <taxon>Pleosporineae</taxon>
        <taxon>Cucurbitariaceae</taxon>
        <taxon>Cucurbitaria</taxon>
    </lineage>
</organism>
<feature type="region of interest" description="Disordered" evidence="1">
    <location>
        <begin position="1"/>
        <end position="20"/>
    </location>
</feature>
<dbReference type="AlphaFoldDB" id="A0A9P4LA07"/>
<evidence type="ECO:0000313" key="4">
    <source>
        <dbReference type="Proteomes" id="UP000800039"/>
    </source>
</evidence>
<comment type="caution">
    <text evidence="3">The sequence shown here is derived from an EMBL/GenBank/DDBJ whole genome shotgun (WGS) entry which is preliminary data.</text>
</comment>
<gene>
    <name evidence="3" type="ORF">K460DRAFT_413745</name>
</gene>
<protein>
    <recommendedName>
        <fullName evidence="2">DUF7730 domain-containing protein</fullName>
    </recommendedName>
</protein>
<dbReference type="PANTHER" id="PTHR42085:SF8">
    <property type="entry name" value="F-BOX DOMAIN-CONTAINING PROTEIN"/>
    <property type="match status" value="1"/>
</dbReference>
<dbReference type="RefSeq" id="XP_040789486.1">
    <property type="nucleotide sequence ID" value="XM_040937624.1"/>
</dbReference>
<keyword evidence="4" id="KW-1185">Reference proteome</keyword>
<name>A0A9P4LA07_9PLEO</name>
<evidence type="ECO:0000256" key="1">
    <source>
        <dbReference type="SAM" id="MobiDB-lite"/>
    </source>
</evidence>
<dbReference type="EMBL" id="ML976615">
    <property type="protein sequence ID" value="KAF1846923.1"/>
    <property type="molecule type" value="Genomic_DNA"/>
</dbReference>
<dbReference type="PANTHER" id="PTHR42085">
    <property type="entry name" value="F-BOX DOMAIN-CONTAINING PROTEIN"/>
    <property type="match status" value="1"/>
</dbReference>
<sequence>MSDMAVDQETFASGRYSKRKRTQVTYSLAELDVSDSESDYDAPQSKKHKAQINSRPLPKRKIFPFMQLPAEIRNMIYSYALTDPSGINFVATTKHKRRTVERVSEETQSGLSRGWYRRGRINDQVRAQYKEPVSLVPSLLAVSAQVYFEAQDVLYGNEFVFADTSALYSFLINLGPSGAKRLKTLRLLGWSYGRASKAYNNACFAVLVWATNITAFHVDAFHGWFRSIQTGADRIYRDAFPWLEAMGREAGKADAAVDVLRINARILRTWQCNGTSQLVTDEQRYAEFKAMLSKLLAGHQKRVMAKPSKKRKVSKDVEANEE</sequence>
<dbReference type="GeneID" id="63854874"/>
<evidence type="ECO:0000313" key="3">
    <source>
        <dbReference type="EMBL" id="KAF1846923.1"/>
    </source>
</evidence>
<feature type="compositionally biased region" description="Basic residues" evidence="1">
    <location>
        <begin position="302"/>
        <end position="313"/>
    </location>
</feature>
<dbReference type="Pfam" id="PF24864">
    <property type="entry name" value="DUF7730"/>
    <property type="match status" value="1"/>
</dbReference>
<reference evidence="3" key="1">
    <citation type="submission" date="2020-01" db="EMBL/GenBank/DDBJ databases">
        <authorList>
            <consortium name="DOE Joint Genome Institute"/>
            <person name="Haridas S."/>
            <person name="Albert R."/>
            <person name="Binder M."/>
            <person name="Bloem J."/>
            <person name="Labutti K."/>
            <person name="Salamov A."/>
            <person name="Andreopoulos B."/>
            <person name="Baker S.E."/>
            <person name="Barry K."/>
            <person name="Bills G."/>
            <person name="Bluhm B.H."/>
            <person name="Cannon C."/>
            <person name="Castanera R."/>
            <person name="Culley D.E."/>
            <person name="Daum C."/>
            <person name="Ezra D."/>
            <person name="Gonzalez J.B."/>
            <person name="Henrissat B."/>
            <person name="Kuo A."/>
            <person name="Liang C."/>
            <person name="Lipzen A."/>
            <person name="Lutzoni F."/>
            <person name="Magnuson J."/>
            <person name="Mondo S."/>
            <person name="Nolan M."/>
            <person name="Ohm R."/>
            <person name="Pangilinan J."/>
            <person name="Park H.-J."/>
            <person name="Ramirez L."/>
            <person name="Alfaro M."/>
            <person name="Sun H."/>
            <person name="Tritt A."/>
            <person name="Yoshinaga Y."/>
            <person name="Zwiers L.-H."/>
            <person name="Turgeon B.G."/>
            <person name="Goodwin S.B."/>
            <person name="Spatafora J.W."/>
            <person name="Crous P.W."/>
            <person name="Grigoriev I.V."/>
        </authorList>
    </citation>
    <scope>NUCLEOTIDE SEQUENCE</scope>
    <source>
        <strain evidence="3">CBS 394.84</strain>
    </source>
</reference>
<dbReference type="OrthoDB" id="5397846at2759"/>
<proteinExistence type="predicted"/>
<dbReference type="Proteomes" id="UP000800039">
    <property type="component" value="Unassembled WGS sequence"/>
</dbReference>
<evidence type="ECO:0000259" key="2">
    <source>
        <dbReference type="Pfam" id="PF24864"/>
    </source>
</evidence>
<accession>A0A9P4LA07</accession>